<sequence length="114" mass="13237">MSSLTSNTLENAYARAKGIVGTPVALQTNYNKTKKALFKLTEAINKMITYKKIIILVEFQKITKALLEKERTRVVKKIINEDKDDEVDNEYEEKELKKSIYMLSKFDEWNDDIG</sequence>
<gene>
    <name evidence="1" type="ORF">CPELLU_LOCUS3525</name>
</gene>
<proteinExistence type="predicted"/>
<accession>A0A9N9ABC6</accession>
<reference evidence="1" key="1">
    <citation type="submission" date="2021-06" db="EMBL/GenBank/DDBJ databases">
        <authorList>
            <person name="Kallberg Y."/>
            <person name="Tangrot J."/>
            <person name="Rosling A."/>
        </authorList>
    </citation>
    <scope>NUCLEOTIDE SEQUENCE</scope>
    <source>
        <strain evidence="1">FL966</strain>
    </source>
</reference>
<organism evidence="1 2">
    <name type="scientific">Cetraspora pellucida</name>
    <dbReference type="NCBI Taxonomy" id="1433469"/>
    <lineage>
        <taxon>Eukaryota</taxon>
        <taxon>Fungi</taxon>
        <taxon>Fungi incertae sedis</taxon>
        <taxon>Mucoromycota</taxon>
        <taxon>Glomeromycotina</taxon>
        <taxon>Glomeromycetes</taxon>
        <taxon>Diversisporales</taxon>
        <taxon>Gigasporaceae</taxon>
        <taxon>Cetraspora</taxon>
    </lineage>
</organism>
<comment type="caution">
    <text evidence="1">The sequence shown here is derived from an EMBL/GenBank/DDBJ whole genome shotgun (WGS) entry which is preliminary data.</text>
</comment>
<name>A0A9N9ABC6_9GLOM</name>
<protein>
    <submittedName>
        <fullName evidence="1">2267_t:CDS:1</fullName>
    </submittedName>
</protein>
<dbReference type="AlphaFoldDB" id="A0A9N9ABC6"/>
<keyword evidence="2" id="KW-1185">Reference proteome</keyword>
<evidence type="ECO:0000313" key="1">
    <source>
        <dbReference type="EMBL" id="CAG8523999.1"/>
    </source>
</evidence>
<feature type="non-terminal residue" evidence="1">
    <location>
        <position position="114"/>
    </location>
</feature>
<dbReference type="EMBL" id="CAJVQA010001724">
    <property type="protein sequence ID" value="CAG8523999.1"/>
    <property type="molecule type" value="Genomic_DNA"/>
</dbReference>
<dbReference type="Proteomes" id="UP000789759">
    <property type="component" value="Unassembled WGS sequence"/>
</dbReference>
<evidence type="ECO:0000313" key="2">
    <source>
        <dbReference type="Proteomes" id="UP000789759"/>
    </source>
</evidence>